<dbReference type="AlphaFoldDB" id="X1CWY9"/>
<comment type="caution">
    <text evidence="1">The sequence shown here is derived from an EMBL/GenBank/DDBJ whole genome shotgun (WGS) entry which is preliminary data.</text>
</comment>
<feature type="non-terminal residue" evidence="1">
    <location>
        <position position="274"/>
    </location>
</feature>
<sequence>ILCLKNKESLDLGHRLLYEPYKNILVNFVKLALNPKEKDFDPVSRVFDGLESVSEDLKHYYEALMGITSYYQHSQGGRGKYVEKRLASLEKTCTLNIKLSELPSWLKYPDLHRKKGILTLKGLSTKEKSKIRRTEWDYLDEEDETTDLGNLLTEENTIVLLELKNRVDSGGTAARREIWTKKFKNILNVLSRDQPKLYQKNSNELSLIELIQHFGFKKLEIYIGILFDIDGNPATKEKDKQQGFYSSNEEGYRDLKNTIDQKNLSILEEGSDIL</sequence>
<organism evidence="1">
    <name type="scientific">marine sediment metagenome</name>
    <dbReference type="NCBI Taxonomy" id="412755"/>
    <lineage>
        <taxon>unclassified sequences</taxon>
        <taxon>metagenomes</taxon>
        <taxon>ecological metagenomes</taxon>
    </lineage>
</organism>
<gene>
    <name evidence="1" type="ORF">S01H4_49188</name>
</gene>
<feature type="non-terminal residue" evidence="1">
    <location>
        <position position="1"/>
    </location>
</feature>
<accession>X1CWY9</accession>
<reference evidence="1" key="1">
    <citation type="journal article" date="2014" name="Front. Microbiol.">
        <title>High frequency of phylogenetically diverse reductive dehalogenase-homologous genes in deep subseafloor sedimentary metagenomes.</title>
        <authorList>
            <person name="Kawai M."/>
            <person name="Futagami T."/>
            <person name="Toyoda A."/>
            <person name="Takaki Y."/>
            <person name="Nishi S."/>
            <person name="Hori S."/>
            <person name="Arai W."/>
            <person name="Tsubouchi T."/>
            <person name="Morono Y."/>
            <person name="Uchiyama I."/>
            <person name="Ito T."/>
            <person name="Fujiyama A."/>
            <person name="Inagaki F."/>
            <person name="Takami H."/>
        </authorList>
    </citation>
    <scope>NUCLEOTIDE SEQUENCE</scope>
    <source>
        <strain evidence="1">Expedition CK06-06</strain>
    </source>
</reference>
<proteinExistence type="predicted"/>
<dbReference type="EMBL" id="BART01027800">
    <property type="protein sequence ID" value="GAG97447.1"/>
    <property type="molecule type" value="Genomic_DNA"/>
</dbReference>
<protein>
    <submittedName>
        <fullName evidence="1">Uncharacterized protein</fullName>
    </submittedName>
</protein>
<name>X1CWY9_9ZZZZ</name>
<evidence type="ECO:0000313" key="1">
    <source>
        <dbReference type="EMBL" id="GAG97447.1"/>
    </source>
</evidence>